<name>A0ABR1Z1C8_9PEZI</name>
<accession>A0ABR1Z1C8</accession>
<reference evidence="22 23" key="1">
    <citation type="submission" date="2024-04" db="EMBL/GenBank/DDBJ databases">
        <title>Phyllosticta paracitricarpa is synonymous to the EU quarantine fungus P. citricarpa based on phylogenomic analyses.</title>
        <authorList>
            <consortium name="Lawrence Berkeley National Laboratory"/>
            <person name="Van Ingen-Buijs V.A."/>
            <person name="Van Westerhoven A.C."/>
            <person name="Haridas S."/>
            <person name="Skiadas P."/>
            <person name="Martin F."/>
            <person name="Groenewald J.Z."/>
            <person name="Crous P.W."/>
            <person name="Seidl M.F."/>
        </authorList>
    </citation>
    <scope>NUCLEOTIDE SEQUENCE [LARGE SCALE GENOMIC DNA]</scope>
    <source>
        <strain evidence="22 23">CBS 123374</strain>
    </source>
</reference>
<dbReference type="Gene3D" id="3.40.50.410">
    <property type="entry name" value="von Willebrand factor, type A domain"/>
    <property type="match status" value="1"/>
</dbReference>
<keyword evidence="23" id="KW-1185">Reference proteome</keyword>
<evidence type="ECO:0000313" key="23">
    <source>
        <dbReference type="Proteomes" id="UP001492380"/>
    </source>
</evidence>
<dbReference type="SUPFAM" id="SSF53300">
    <property type="entry name" value="vWA-like"/>
    <property type="match status" value="1"/>
</dbReference>
<dbReference type="InterPro" id="IPR036465">
    <property type="entry name" value="vWFA_dom_sf"/>
</dbReference>
<evidence type="ECO:0000256" key="2">
    <source>
        <dbReference type="ARBA" id="ARBA00004574"/>
    </source>
</evidence>
<feature type="compositionally biased region" description="Polar residues" evidence="20">
    <location>
        <begin position="284"/>
        <end position="298"/>
    </location>
</feature>
<evidence type="ECO:0000256" key="20">
    <source>
        <dbReference type="SAM" id="MobiDB-lite"/>
    </source>
</evidence>
<evidence type="ECO:0000256" key="8">
    <source>
        <dbReference type="ARBA" id="ARBA00022763"/>
    </source>
</evidence>
<keyword evidence="16" id="KW-0539">Nucleus</keyword>
<proteinExistence type="inferred from homology"/>
<dbReference type="SMART" id="SM00559">
    <property type="entry name" value="Ku78"/>
    <property type="match status" value="1"/>
</dbReference>
<keyword evidence="9" id="KW-0378">Hydrolase</keyword>
<dbReference type="SUPFAM" id="SSF101420">
    <property type="entry name" value="C-terminal domain of Ku80"/>
    <property type="match status" value="1"/>
</dbReference>
<feature type="domain" description="VWFA" evidence="21">
    <location>
        <begin position="6"/>
        <end position="165"/>
    </location>
</feature>
<evidence type="ECO:0000256" key="12">
    <source>
        <dbReference type="ARBA" id="ARBA00022895"/>
    </source>
</evidence>
<evidence type="ECO:0000256" key="14">
    <source>
        <dbReference type="ARBA" id="ARBA00023172"/>
    </source>
</evidence>
<keyword evidence="7" id="KW-0547">Nucleotide-binding</keyword>
<organism evidence="22 23">
    <name type="scientific">Phyllosticta capitalensis</name>
    <dbReference type="NCBI Taxonomy" id="121624"/>
    <lineage>
        <taxon>Eukaryota</taxon>
        <taxon>Fungi</taxon>
        <taxon>Dikarya</taxon>
        <taxon>Ascomycota</taxon>
        <taxon>Pezizomycotina</taxon>
        <taxon>Dothideomycetes</taxon>
        <taxon>Dothideomycetes incertae sedis</taxon>
        <taxon>Botryosphaeriales</taxon>
        <taxon>Phyllostictaceae</taxon>
        <taxon>Phyllosticta</taxon>
    </lineage>
</organism>
<keyword evidence="8" id="KW-0227">DNA damage</keyword>
<evidence type="ECO:0000256" key="1">
    <source>
        <dbReference type="ARBA" id="ARBA00004123"/>
    </source>
</evidence>
<protein>
    <recommendedName>
        <fullName evidence="5">ATP-dependent DNA helicase II subunit 2</fullName>
        <ecNumber evidence="4">3.6.4.12</ecNumber>
    </recommendedName>
    <alternativeName>
        <fullName evidence="18">ATP-dependent DNA helicase II subunit Ku80</fullName>
    </alternativeName>
</protein>
<evidence type="ECO:0000256" key="9">
    <source>
        <dbReference type="ARBA" id="ARBA00022801"/>
    </source>
</evidence>
<dbReference type="EC" id="3.6.4.12" evidence="4"/>
<keyword evidence="12" id="KW-0779">Telomere</keyword>
<evidence type="ECO:0000259" key="21">
    <source>
        <dbReference type="PROSITE" id="PS50234"/>
    </source>
</evidence>
<dbReference type="Pfam" id="PF08785">
    <property type="entry name" value="Ku_PK_bind"/>
    <property type="match status" value="1"/>
</dbReference>
<comment type="similarity">
    <text evidence="3">Belongs to the ku80 family.</text>
</comment>
<evidence type="ECO:0000256" key="17">
    <source>
        <dbReference type="ARBA" id="ARBA00024890"/>
    </source>
</evidence>
<dbReference type="Pfam" id="PF02735">
    <property type="entry name" value="Ku"/>
    <property type="match status" value="1"/>
</dbReference>
<dbReference type="Proteomes" id="UP001492380">
    <property type="component" value="Unassembled WGS sequence"/>
</dbReference>
<evidence type="ECO:0000256" key="4">
    <source>
        <dbReference type="ARBA" id="ARBA00012551"/>
    </source>
</evidence>
<keyword evidence="15" id="KW-0234">DNA repair</keyword>
<dbReference type="InterPro" id="IPR014893">
    <property type="entry name" value="Ku_PK_bind"/>
</dbReference>
<dbReference type="PIRSF" id="PIRSF016570">
    <property type="entry name" value="Ku80"/>
    <property type="match status" value="1"/>
</dbReference>
<keyword evidence="11" id="KW-0067">ATP-binding</keyword>
<sequence>MADKEAIVYIVDVAKSMGEARGGREESDLDWCMRYVWDKITTTVSTARKTLHIGVVGLRTDETVHLLDNEEGYEHISTLQPLGQILMPEVRELRDKIRPSNTNKGDAISALVVAMEMISKHCRQLKYIRRIVLITNGRGSLDPDDLGHITQKLKDDNVDLVVLGVDFDDPDYGVKEEDKDPDKATNEEILRQFAEDCGGMFGTMAQAIDELDIPRVKPVKPVPSYRGPLALGTGENAMEIPVERYPRIMVARPPTASSYVHRSDLAPGESSQAQSSQAQSFQAGPSNAESSRAGTSHAESSHAGASRAQPSSAAPVESRSWPQQTDPDSLAAVKSATTYHVDEEGAPGGKRDVDQQDLSKGYNYGRTAVPISESEMDIVELVTEACLDLIGFVPADKFDRYMQMSRTNIIVAQKANDKASMALSSFVHALYELDTFAIARFVPKDMKPPVILLLAPEIHADYECLIDCELPFAEDMRGYRFPPLDRVVTISGKTIEKHRNLPNEDLMEAMSDYVDSMDLSQAGRDEEGNPAEYAQFEDIYSPVLHRIQQAIRWRAVRPMDELPPPPEILTRYMQPPEHVLKPAAAKLDTLIKAADVKRVPPKQKGRKRTREFEKPLSGLNVEALLGGTRLKRVKITPENAIPEFKQALMAVDDPAAIKGITDQLAQVIHAYIKDSMGCSGYGRAVEAIRVFKEEMVELEEPRIFNDFLRGLKERITNEELGMNRREMWYLAKANRLGLIDKRVSEVSDVTEDEAKAFMSSR</sequence>
<comment type="subcellular location">
    <subcellularLocation>
        <location evidence="2">Chromosome</location>
        <location evidence="2">Telomere</location>
    </subcellularLocation>
    <subcellularLocation>
        <location evidence="1">Nucleus</location>
    </subcellularLocation>
</comment>
<evidence type="ECO:0000256" key="11">
    <source>
        <dbReference type="ARBA" id="ARBA00022840"/>
    </source>
</evidence>
<dbReference type="InterPro" id="IPR024193">
    <property type="entry name" value="Ku80"/>
</dbReference>
<dbReference type="EMBL" id="JBBWRZ010000001">
    <property type="protein sequence ID" value="KAK8246210.1"/>
    <property type="molecule type" value="Genomic_DNA"/>
</dbReference>
<keyword evidence="10" id="KW-0347">Helicase</keyword>
<feature type="compositionally biased region" description="Low complexity" evidence="20">
    <location>
        <begin position="270"/>
        <end position="283"/>
    </location>
</feature>
<evidence type="ECO:0000256" key="18">
    <source>
        <dbReference type="ARBA" id="ARBA00031847"/>
    </source>
</evidence>
<keyword evidence="14" id="KW-0233">DNA recombination</keyword>
<dbReference type="PANTHER" id="PTHR12604">
    <property type="entry name" value="KU AUTOANTIGEN DNA HELICASE"/>
    <property type="match status" value="1"/>
</dbReference>
<comment type="catalytic activity">
    <reaction evidence="19">
        <text>ATP + H2O = ADP + phosphate + H(+)</text>
        <dbReference type="Rhea" id="RHEA:13065"/>
        <dbReference type="ChEBI" id="CHEBI:15377"/>
        <dbReference type="ChEBI" id="CHEBI:15378"/>
        <dbReference type="ChEBI" id="CHEBI:30616"/>
        <dbReference type="ChEBI" id="CHEBI:43474"/>
        <dbReference type="ChEBI" id="CHEBI:456216"/>
        <dbReference type="EC" id="3.6.4.12"/>
    </reaction>
</comment>
<dbReference type="InterPro" id="IPR016194">
    <property type="entry name" value="SPOC-like_C_dom_sf"/>
</dbReference>
<keyword evidence="6" id="KW-0158">Chromosome</keyword>
<keyword evidence="13" id="KW-0238">DNA-binding</keyword>
<evidence type="ECO:0000256" key="5">
    <source>
        <dbReference type="ARBA" id="ARBA00021792"/>
    </source>
</evidence>
<feature type="region of interest" description="Disordered" evidence="20">
    <location>
        <begin position="339"/>
        <end position="358"/>
    </location>
</feature>
<dbReference type="InterPro" id="IPR005161">
    <property type="entry name" value="Ku_N"/>
</dbReference>
<dbReference type="Pfam" id="PF03731">
    <property type="entry name" value="Ku_N"/>
    <property type="match status" value="1"/>
</dbReference>
<feature type="region of interest" description="Disordered" evidence="20">
    <location>
        <begin position="259"/>
        <end position="328"/>
    </location>
</feature>
<evidence type="ECO:0000256" key="13">
    <source>
        <dbReference type="ARBA" id="ARBA00023125"/>
    </source>
</evidence>
<dbReference type="Gene3D" id="1.25.40.240">
    <property type="entry name" value="Ku, C-terminal domain"/>
    <property type="match status" value="1"/>
</dbReference>
<comment type="caution">
    <text evidence="22">The sequence shown here is derived from an EMBL/GenBank/DDBJ whole genome shotgun (WGS) entry which is preliminary data.</text>
</comment>
<evidence type="ECO:0000256" key="7">
    <source>
        <dbReference type="ARBA" id="ARBA00022741"/>
    </source>
</evidence>
<gene>
    <name evidence="22" type="ORF">HDK90DRAFT_1968</name>
</gene>
<dbReference type="Gene3D" id="1.10.1600.10">
    <property type="match status" value="1"/>
</dbReference>
<dbReference type="InterPro" id="IPR036494">
    <property type="entry name" value="Ku_C_sf"/>
</dbReference>
<dbReference type="PANTHER" id="PTHR12604:SF4">
    <property type="entry name" value="X-RAY REPAIR CROSS-COMPLEMENTING PROTEIN 5"/>
    <property type="match status" value="1"/>
</dbReference>
<dbReference type="InterPro" id="IPR006164">
    <property type="entry name" value="DNA_bd_Ku70/Ku80"/>
</dbReference>
<evidence type="ECO:0000256" key="3">
    <source>
        <dbReference type="ARBA" id="ARBA00007726"/>
    </source>
</evidence>
<evidence type="ECO:0000256" key="15">
    <source>
        <dbReference type="ARBA" id="ARBA00023204"/>
    </source>
</evidence>
<evidence type="ECO:0000256" key="10">
    <source>
        <dbReference type="ARBA" id="ARBA00022806"/>
    </source>
</evidence>
<comment type="function">
    <text evidence="17">Single-stranded DNA-dependent ATP-dependent helicase. Involved in non-homologous end joining (NHEJ) DNA double strand break repair. DNA-binding is sequence-independent but has a high affinity to nicks in double-stranded DNA and to the ends of duplex DNA. Binds to naturally occurring chromosomal ends, and therefore provides chromosomal end protection. Required also for telomere recombination to repair telomeric ends in the absence of telomerase. KU70, of the KU70/KU80 heterodimer, binds to the stem loop of TLC1, the RNA component of telomerase. Involved in telomere maintenance. Interacts with telomeric repeats and subtelomeric sequences thereby controlling telomere length and protecting against subtelomeric rearrangement. Maintains telomeric chromatin, which is involved in silencing the expression of genes located at the telomere. Required for mating-type switching.</text>
</comment>
<evidence type="ECO:0000256" key="6">
    <source>
        <dbReference type="ARBA" id="ARBA00022454"/>
    </source>
</evidence>
<evidence type="ECO:0000256" key="16">
    <source>
        <dbReference type="ARBA" id="ARBA00023242"/>
    </source>
</evidence>
<evidence type="ECO:0000256" key="19">
    <source>
        <dbReference type="ARBA" id="ARBA00047995"/>
    </source>
</evidence>
<dbReference type="Gene3D" id="2.40.290.10">
    <property type="match status" value="1"/>
</dbReference>
<dbReference type="PROSITE" id="PS50234">
    <property type="entry name" value="VWFA"/>
    <property type="match status" value="1"/>
</dbReference>
<dbReference type="SUPFAM" id="SSF100939">
    <property type="entry name" value="SPOC domain-like"/>
    <property type="match status" value="1"/>
</dbReference>
<dbReference type="InterPro" id="IPR002035">
    <property type="entry name" value="VWF_A"/>
</dbReference>
<evidence type="ECO:0000313" key="22">
    <source>
        <dbReference type="EMBL" id="KAK8246210.1"/>
    </source>
</evidence>
<dbReference type="CDD" id="cd00873">
    <property type="entry name" value="KU80"/>
    <property type="match status" value="1"/>
</dbReference>